<dbReference type="EMBL" id="CH474017">
    <property type="protein sequence ID" value="EDL96173.1"/>
    <property type="molecule type" value="Genomic_DNA"/>
</dbReference>
<sequence>MVKVKQSSVPKGNPKRLIGRCPATDWFKLECGFLIDKELTAGAGAGSMEHNFRDAGDLGRSKGTWKEAEGKKAAEESWKELEA</sequence>
<name>A6K4F1_RAT</name>
<proteinExistence type="predicted"/>
<organism evidence="2 3">
    <name type="scientific">Rattus norvegicus</name>
    <name type="common">Rat</name>
    <dbReference type="NCBI Taxonomy" id="10116"/>
    <lineage>
        <taxon>Eukaryota</taxon>
        <taxon>Metazoa</taxon>
        <taxon>Chordata</taxon>
        <taxon>Craniata</taxon>
        <taxon>Vertebrata</taxon>
        <taxon>Euteleostomi</taxon>
        <taxon>Mammalia</taxon>
        <taxon>Eutheria</taxon>
        <taxon>Euarchontoglires</taxon>
        <taxon>Glires</taxon>
        <taxon>Rodentia</taxon>
        <taxon>Myomorpha</taxon>
        <taxon>Muroidea</taxon>
        <taxon>Muridae</taxon>
        <taxon>Murinae</taxon>
        <taxon>Rattus</taxon>
    </lineage>
</organism>
<feature type="region of interest" description="Disordered" evidence="1">
    <location>
        <begin position="47"/>
        <end position="83"/>
    </location>
</feature>
<reference evidence="2 3" key="1">
    <citation type="submission" date="2005-07" db="EMBL/GenBank/DDBJ databases">
        <authorList>
            <person name="Mural R.J."/>
            <person name="Li P.W."/>
            <person name="Adams M.D."/>
            <person name="Amanatides P.G."/>
            <person name="Baden-Tillson H."/>
            <person name="Barnstead M."/>
            <person name="Chin S.H."/>
            <person name="Dew I."/>
            <person name="Evans C.A."/>
            <person name="Ferriera S."/>
            <person name="Flanigan M."/>
            <person name="Fosler C."/>
            <person name="Glodek A."/>
            <person name="Gu Z."/>
            <person name="Holt R.A."/>
            <person name="Jennings D."/>
            <person name="Kraft C.L."/>
            <person name="Lu F."/>
            <person name="Nguyen T."/>
            <person name="Nusskern D.R."/>
            <person name="Pfannkoch C.M."/>
            <person name="Sitter C."/>
            <person name="Sutton G.G."/>
            <person name="Venter J.C."/>
            <person name="Wang Z."/>
            <person name="Woodage T."/>
            <person name="Zheng X.H."/>
            <person name="Zhong F."/>
        </authorList>
    </citation>
    <scope>NUCLEOTIDE SEQUENCE [LARGE SCALE GENOMIC DNA]</scope>
    <source>
        <strain>BN</strain>
        <strain evidence="3">Sprague-Dawley</strain>
    </source>
</reference>
<dbReference type="Proteomes" id="UP000234681">
    <property type="component" value="Chromosome 10"/>
</dbReference>
<dbReference type="AlphaFoldDB" id="A6K4F1"/>
<evidence type="ECO:0000313" key="3">
    <source>
        <dbReference type="Proteomes" id="UP000234681"/>
    </source>
</evidence>
<evidence type="ECO:0000256" key="1">
    <source>
        <dbReference type="SAM" id="MobiDB-lite"/>
    </source>
</evidence>
<accession>A6K4F1</accession>
<evidence type="ECO:0000313" key="2">
    <source>
        <dbReference type="EMBL" id="EDL96173.1"/>
    </source>
</evidence>
<feature type="compositionally biased region" description="Basic and acidic residues" evidence="1">
    <location>
        <begin position="50"/>
        <end position="83"/>
    </location>
</feature>
<gene>
    <name evidence="2" type="primary">Mpv17l_predicted</name>
    <name evidence="2" type="ORF">rCG_49894</name>
</gene>
<protein>
    <submittedName>
        <fullName evidence="2">Mpv17 transgene, kidney disease mutant-like (Predicted), isoform CRA_a</fullName>
    </submittedName>
</protein>